<name>A0A6S6MA14_9BACT</name>
<organism evidence="1 2">
    <name type="scientific">Citrifermentans bremense</name>
    <dbReference type="NCBI Taxonomy" id="60035"/>
    <lineage>
        <taxon>Bacteria</taxon>
        <taxon>Pseudomonadati</taxon>
        <taxon>Thermodesulfobacteriota</taxon>
        <taxon>Desulfuromonadia</taxon>
        <taxon>Geobacterales</taxon>
        <taxon>Geobacteraceae</taxon>
        <taxon>Citrifermentans</taxon>
    </lineage>
</organism>
<reference evidence="1 2" key="1">
    <citation type="submission" date="2020-06" db="EMBL/GenBank/DDBJ databases">
        <title>Interaction of electrochemicaly active bacteria, Geobacter bremensis R4 on different carbon anode.</title>
        <authorList>
            <person name="Meng L."/>
            <person name="Yoshida N."/>
        </authorList>
    </citation>
    <scope>NUCLEOTIDE SEQUENCE [LARGE SCALE GENOMIC DNA]</scope>
    <source>
        <strain evidence="1 2">R4</strain>
    </source>
</reference>
<keyword evidence="2" id="KW-1185">Reference proteome</keyword>
<evidence type="ECO:0000313" key="1">
    <source>
        <dbReference type="EMBL" id="BCG48361.1"/>
    </source>
</evidence>
<gene>
    <name evidence="1" type="ORF">GEOBRER4_n3249</name>
</gene>
<dbReference type="KEGG" id="gbn:GEOBRER4_31110"/>
<sequence>MGESDVKKEEAPVVTIVERRRQRQVELSSAEIVKILRKRSPKRGSRNPEGA</sequence>
<dbReference type="Proteomes" id="UP000515472">
    <property type="component" value="Chromosome"/>
</dbReference>
<dbReference type="EMBL" id="AP023213">
    <property type="protein sequence ID" value="BCG48361.1"/>
    <property type="molecule type" value="Genomic_DNA"/>
</dbReference>
<proteinExistence type="predicted"/>
<evidence type="ECO:0000313" key="2">
    <source>
        <dbReference type="Proteomes" id="UP000515472"/>
    </source>
</evidence>
<protein>
    <submittedName>
        <fullName evidence="1">Uncharacterized protein</fullName>
    </submittedName>
</protein>
<accession>A0A6S6MA14</accession>
<dbReference type="RefSeq" id="WP_185243118.1">
    <property type="nucleotide sequence ID" value="NZ_AP023213.1"/>
</dbReference>
<dbReference type="AlphaFoldDB" id="A0A6S6MA14"/>